<evidence type="ECO:0000313" key="1">
    <source>
        <dbReference type="EMBL" id="KAK4773609.1"/>
    </source>
</evidence>
<reference evidence="1 2" key="1">
    <citation type="journal article" date="2023" name="Hortic Res">
        <title>Pangenome of water caltrop reveals structural variations and asymmetric subgenome divergence after allopolyploidization.</title>
        <authorList>
            <person name="Zhang X."/>
            <person name="Chen Y."/>
            <person name="Wang L."/>
            <person name="Yuan Y."/>
            <person name="Fang M."/>
            <person name="Shi L."/>
            <person name="Lu R."/>
            <person name="Comes H.P."/>
            <person name="Ma Y."/>
            <person name="Chen Y."/>
            <person name="Huang G."/>
            <person name="Zhou Y."/>
            <person name="Zheng Z."/>
            <person name="Qiu Y."/>
        </authorList>
    </citation>
    <scope>NUCLEOTIDE SEQUENCE [LARGE SCALE GENOMIC DNA]</scope>
    <source>
        <tissue evidence="1">Roots</tissue>
    </source>
</reference>
<dbReference type="EMBL" id="JAXIOK010000004">
    <property type="protein sequence ID" value="KAK4773609.1"/>
    <property type="molecule type" value="Genomic_DNA"/>
</dbReference>
<proteinExistence type="predicted"/>
<name>A0AAN7KY56_9MYRT</name>
<accession>A0AAN7KY56</accession>
<gene>
    <name evidence="1" type="ORF">SAY87_028628</name>
</gene>
<dbReference type="AlphaFoldDB" id="A0AAN7KY56"/>
<evidence type="ECO:0000313" key="2">
    <source>
        <dbReference type="Proteomes" id="UP001345219"/>
    </source>
</evidence>
<keyword evidence="2" id="KW-1185">Reference proteome</keyword>
<comment type="caution">
    <text evidence="1">The sequence shown here is derived from an EMBL/GenBank/DDBJ whole genome shotgun (WGS) entry which is preliminary data.</text>
</comment>
<dbReference type="Proteomes" id="UP001345219">
    <property type="component" value="Chromosome 22"/>
</dbReference>
<protein>
    <submittedName>
        <fullName evidence="1">Uncharacterized protein</fullName>
    </submittedName>
</protein>
<sequence>MPPFSSKPLKRNPPADLLPYLVPRELPLHHLGLYWRSPCTRLCVPPTSPFCSVMSKFALPRDDQRFAAELGALKRHLSPGDNFYTDGKREADVDAFTIEDYGLDQGIRWPFITEDDMNRLPCCFQVLKRLLCISYPSVISEFFCAPRSGSCRSWLLGGYLKLLALVSGDSSTVPARLIGGLGDRN</sequence>
<organism evidence="1 2">
    <name type="scientific">Trapa incisa</name>
    <dbReference type="NCBI Taxonomy" id="236973"/>
    <lineage>
        <taxon>Eukaryota</taxon>
        <taxon>Viridiplantae</taxon>
        <taxon>Streptophyta</taxon>
        <taxon>Embryophyta</taxon>
        <taxon>Tracheophyta</taxon>
        <taxon>Spermatophyta</taxon>
        <taxon>Magnoliopsida</taxon>
        <taxon>eudicotyledons</taxon>
        <taxon>Gunneridae</taxon>
        <taxon>Pentapetalae</taxon>
        <taxon>rosids</taxon>
        <taxon>malvids</taxon>
        <taxon>Myrtales</taxon>
        <taxon>Lythraceae</taxon>
        <taxon>Trapa</taxon>
    </lineage>
</organism>